<gene>
    <name evidence="1" type="ORF">PVAP13_8KG080468</name>
</gene>
<organism evidence="1 2">
    <name type="scientific">Panicum virgatum</name>
    <name type="common">Blackwell switchgrass</name>
    <dbReference type="NCBI Taxonomy" id="38727"/>
    <lineage>
        <taxon>Eukaryota</taxon>
        <taxon>Viridiplantae</taxon>
        <taxon>Streptophyta</taxon>
        <taxon>Embryophyta</taxon>
        <taxon>Tracheophyta</taxon>
        <taxon>Spermatophyta</taxon>
        <taxon>Magnoliopsida</taxon>
        <taxon>Liliopsida</taxon>
        <taxon>Poales</taxon>
        <taxon>Poaceae</taxon>
        <taxon>PACMAD clade</taxon>
        <taxon>Panicoideae</taxon>
        <taxon>Panicodae</taxon>
        <taxon>Paniceae</taxon>
        <taxon>Panicinae</taxon>
        <taxon>Panicum</taxon>
        <taxon>Panicum sect. Hiantes</taxon>
    </lineage>
</organism>
<name>A0A8T0PEQ8_PANVG</name>
<keyword evidence="2" id="KW-1185">Reference proteome</keyword>
<dbReference type="Proteomes" id="UP000823388">
    <property type="component" value="Chromosome 8K"/>
</dbReference>
<evidence type="ECO:0000313" key="2">
    <source>
        <dbReference type="Proteomes" id="UP000823388"/>
    </source>
</evidence>
<dbReference type="AlphaFoldDB" id="A0A8T0PEQ8"/>
<dbReference type="EMBL" id="CM029051">
    <property type="protein sequence ID" value="KAG2560611.1"/>
    <property type="molecule type" value="Genomic_DNA"/>
</dbReference>
<sequence length="60" mass="6872">MGMRFDDHEVVYPTVPEQGANNFVSDVPCIRINIANDLMFIPANTGLKRLVTSYRKEEEE</sequence>
<evidence type="ECO:0000313" key="1">
    <source>
        <dbReference type="EMBL" id="KAG2560611.1"/>
    </source>
</evidence>
<proteinExistence type="predicted"/>
<accession>A0A8T0PEQ8</accession>
<protein>
    <submittedName>
        <fullName evidence="1">Uncharacterized protein</fullName>
    </submittedName>
</protein>
<comment type="caution">
    <text evidence="1">The sequence shown here is derived from an EMBL/GenBank/DDBJ whole genome shotgun (WGS) entry which is preliminary data.</text>
</comment>
<reference evidence="1" key="1">
    <citation type="submission" date="2020-05" db="EMBL/GenBank/DDBJ databases">
        <title>WGS assembly of Panicum virgatum.</title>
        <authorList>
            <person name="Lovell J.T."/>
            <person name="Jenkins J."/>
            <person name="Shu S."/>
            <person name="Juenger T.E."/>
            <person name="Schmutz J."/>
        </authorList>
    </citation>
    <scope>NUCLEOTIDE SEQUENCE</scope>
    <source>
        <strain evidence="1">AP13</strain>
    </source>
</reference>